<organism evidence="1 2">
    <name type="scientific">Halalkalibacter suaedae</name>
    <dbReference type="NCBI Taxonomy" id="2822140"/>
    <lineage>
        <taxon>Bacteria</taxon>
        <taxon>Bacillati</taxon>
        <taxon>Bacillota</taxon>
        <taxon>Bacilli</taxon>
        <taxon>Bacillales</taxon>
        <taxon>Bacillaceae</taxon>
        <taxon>Halalkalibacter</taxon>
    </lineage>
</organism>
<evidence type="ECO:0000313" key="1">
    <source>
        <dbReference type="EMBL" id="MBP3951866.1"/>
    </source>
</evidence>
<proteinExistence type="predicted"/>
<gene>
    <name evidence="1" type="ORF">J7W16_12065</name>
</gene>
<accession>A0A941APJ4</accession>
<keyword evidence="2" id="KW-1185">Reference proteome</keyword>
<evidence type="ECO:0008006" key="3">
    <source>
        <dbReference type="Google" id="ProtNLM"/>
    </source>
</evidence>
<name>A0A941APJ4_9BACI</name>
<evidence type="ECO:0000313" key="2">
    <source>
        <dbReference type="Proteomes" id="UP000678228"/>
    </source>
</evidence>
<comment type="caution">
    <text evidence="1">The sequence shown here is derived from an EMBL/GenBank/DDBJ whole genome shotgun (WGS) entry which is preliminary data.</text>
</comment>
<sequence length="192" mass="22879">MENTLLMRTEASHSLNFLIYIQNLFLNQNENRDELKFPYIPTKIEFREDFDTCYRMLWEEVLKRITEHPKNDLKMYIEKKNLFYHGLFAETENTLNGFNQLYQAFKVWWDSLAGRFSVERSIDDQGQKIYAALADLLIEERITPKKELNIILIYDDCVLVDLEPSSYLAVLSISDCLMKYKELIRKLQLSID</sequence>
<reference evidence="1" key="1">
    <citation type="submission" date="2021-03" db="EMBL/GenBank/DDBJ databases">
        <title>Bacillus suaedae sp. nov., isolated from Suaeda aralocaspica.</title>
        <authorList>
            <person name="Lei R.F.R."/>
        </authorList>
    </citation>
    <scope>NUCLEOTIDE SEQUENCE</scope>
    <source>
        <strain evidence="1">YZJH907-2</strain>
    </source>
</reference>
<dbReference type="RefSeq" id="WP_210597551.1">
    <property type="nucleotide sequence ID" value="NZ_JAGKSQ010000004.1"/>
</dbReference>
<dbReference type="AlphaFoldDB" id="A0A941APJ4"/>
<dbReference type="EMBL" id="JAGKSQ010000004">
    <property type="protein sequence ID" value="MBP3951866.1"/>
    <property type="molecule type" value="Genomic_DNA"/>
</dbReference>
<dbReference type="Proteomes" id="UP000678228">
    <property type="component" value="Unassembled WGS sequence"/>
</dbReference>
<protein>
    <recommendedName>
        <fullName evidence="3">Group-specific protein</fullName>
    </recommendedName>
</protein>